<sequence length="76" mass="9099">MVTRLNLELETRTFLANREFWAREHAGEYVLIHGRSQDFFTTLEKALDEGYRRYGMQFLVKQVTREVHIDRVSPLL</sequence>
<dbReference type="Proteomes" id="UP001285263">
    <property type="component" value="Unassembled WGS sequence"/>
</dbReference>
<evidence type="ECO:0000313" key="1">
    <source>
        <dbReference type="EMBL" id="MDY0748998.1"/>
    </source>
</evidence>
<proteinExistence type="predicted"/>
<dbReference type="EMBL" id="JAXCLA010000013">
    <property type="protein sequence ID" value="MDY0748998.1"/>
    <property type="molecule type" value="Genomic_DNA"/>
</dbReference>
<dbReference type="RefSeq" id="WP_320426967.1">
    <property type="nucleotide sequence ID" value="NZ_JAXCLA010000013.1"/>
</dbReference>
<reference evidence="1 2" key="1">
    <citation type="submission" date="2023-11" db="EMBL/GenBank/DDBJ databases">
        <title>Paucibacter sp. nov., isolated from fresh soil in Korea.</title>
        <authorList>
            <person name="Le N.T.T."/>
        </authorList>
    </citation>
    <scope>NUCLEOTIDE SEQUENCE [LARGE SCALE GENOMIC DNA]</scope>
    <source>
        <strain evidence="1 2">R3-3</strain>
    </source>
</reference>
<accession>A0ABU5DSZ0</accession>
<protein>
    <recommendedName>
        <fullName evidence="3">DUF5678 domain-containing protein</fullName>
    </recommendedName>
</protein>
<evidence type="ECO:0000313" key="2">
    <source>
        <dbReference type="Proteomes" id="UP001285263"/>
    </source>
</evidence>
<organism evidence="1 2">
    <name type="scientific">Roseateles agri</name>
    <dbReference type="NCBI Taxonomy" id="3098619"/>
    <lineage>
        <taxon>Bacteria</taxon>
        <taxon>Pseudomonadati</taxon>
        <taxon>Pseudomonadota</taxon>
        <taxon>Betaproteobacteria</taxon>
        <taxon>Burkholderiales</taxon>
        <taxon>Sphaerotilaceae</taxon>
        <taxon>Roseateles</taxon>
    </lineage>
</organism>
<keyword evidence="2" id="KW-1185">Reference proteome</keyword>
<comment type="caution">
    <text evidence="1">The sequence shown here is derived from an EMBL/GenBank/DDBJ whole genome shotgun (WGS) entry which is preliminary data.</text>
</comment>
<evidence type="ECO:0008006" key="3">
    <source>
        <dbReference type="Google" id="ProtNLM"/>
    </source>
</evidence>
<name>A0ABU5DSZ0_9BURK</name>
<gene>
    <name evidence="1" type="ORF">SNE35_31155</name>
</gene>